<evidence type="ECO:0000313" key="4">
    <source>
        <dbReference type="Proteomes" id="UP001516023"/>
    </source>
</evidence>
<sequence>MMCRSSHILLLLTGIQRTWAFRWTDARRPHFSSQQQQYFGGIFEATTRGSPRSTSRDRSRFSCSARSSSEQEVDLYENDNGQERIDLDDIDLRLEWHQSGVDDDGNDEMLSFTVDTNAGDTREDREDSKKLIECNASILLPFPADVAFDAFSDLTRQPSWCKYLKSVEYIGVVGEDINDGPTEVPLRQSKWTVGVKGLRFTWTARDTHIVRPHRIEWESTSGMKNRGSVEFTSHASHESEHPTKMTLRFIFVTPRVVSSLFRRSTLIRRYTEEVLLMNMLTDFRDVVLQEDIR</sequence>
<dbReference type="Pfam" id="PF03364">
    <property type="entry name" value="Polyketide_cyc"/>
    <property type="match status" value="1"/>
</dbReference>
<comment type="caution">
    <text evidence="3">The sequence shown here is derived from an EMBL/GenBank/DDBJ whole genome shotgun (WGS) entry which is preliminary data.</text>
</comment>
<gene>
    <name evidence="3" type="ORF">HJC23_000646</name>
</gene>
<organism evidence="3 4">
    <name type="scientific">Cyclotella cryptica</name>
    <dbReference type="NCBI Taxonomy" id="29204"/>
    <lineage>
        <taxon>Eukaryota</taxon>
        <taxon>Sar</taxon>
        <taxon>Stramenopiles</taxon>
        <taxon>Ochrophyta</taxon>
        <taxon>Bacillariophyta</taxon>
        <taxon>Coscinodiscophyceae</taxon>
        <taxon>Thalassiosirophycidae</taxon>
        <taxon>Stephanodiscales</taxon>
        <taxon>Stephanodiscaceae</taxon>
        <taxon>Cyclotella</taxon>
    </lineage>
</organism>
<proteinExistence type="predicted"/>
<dbReference type="AlphaFoldDB" id="A0ABD3Q7B2"/>
<dbReference type="InterPro" id="IPR047137">
    <property type="entry name" value="ORF3"/>
</dbReference>
<dbReference type="PANTHER" id="PTHR33824">
    <property type="entry name" value="POLYKETIDE CYCLASE/DEHYDRASE AND LIPID TRANSPORT SUPERFAMILY PROTEIN"/>
    <property type="match status" value="1"/>
</dbReference>
<dbReference type="PANTHER" id="PTHR33824:SF7">
    <property type="entry name" value="POLYKETIDE CYCLASE_DEHYDRASE AND LIPID TRANSPORT SUPERFAMILY PROTEIN"/>
    <property type="match status" value="1"/>
</dbReference>
<dbReference type="EMBL" id="JABMIG020000065">
    <property type="protein sequence ID" value="KAL3796143.1"/>
    <property type="molecule type" value="Genomic_DNA"/>
</dbReference>
<accession>A0ABD3Q7B2</accession>
<evidence type="ECO:0000256" key="1">
    <source>
        <dbReference type="SAM" id="SignalP"/>
    </source>
</evidence>
<feature type="signal peptide" evidence="1">
    <location>
        <begin position="1"/>
        <end position="20"/>
    </location>
</feature>
<dbReference type="Proteomes" id="UP001516023">
    <property type="component" value="Unassembled WGS sequence"/>
</dbReference>
<evidence type="ECO:0000259" key="2">
    <source>
        <dbReference type="Pfam" id="PF03364"/>
    </source>
</evidence>
<evidence type="ECO:0000313" key="3">
    <source>
        <dbReference type="EMBL" id="KAL3796143.1"/>
    </source>
</evidence>
<reference evidence="3 4" key="1">
    <citation type="journal article" date="2020" name="G3 (Bethesda)">
        <title>Improved Reference Genome for Cyclotella cryptica CCMP332, a Model for Cell Wall Morphogenesis, Salinity Adaptation, and Lipid Production in Diatoms (Bacillariophyta).</title>
        <authorList>
            <person name="Roberts W.R."/>
            <person name="Downey K.M."/>
            <person name="Ruck E.C."/>
            <person name="Traller J.C."/>
            <person name="Alverson A.J."/>
        </authorList>
    </citation>
    <scope>NUCLEOTIDE SEQUENCE [LARGE SCALE GENOMIC DNA]</scope>
    <source>
        <strain evidence="3 4">CCMP332</strain>
    </source>
</reference>
<protein>
    <recommendedName>
        <fullName evidence="2">Coenzyme Q-binding protein COQ10 START domain-containing protein</fullName>
    </recommendedName>
</protein>
<dbReference type="Gene3D" id="3.30.530.20">
    <property type="match status" value="1"/>
</dbReference>
<keyword evidence="1" id="KW-0732">Signal</keyword>
<name>A0ABD3Q7B2_9STRA</name>
<dbReference type="SUPFAM" id="SSF55961">
    <property type="entry name" value="Bet v1-like"/>
    <property type="match status" value="1"/>
</dbReference>
<keyword evidence="4" id="KW-1185">Reference proteome</keyword>
<feature type="domain" description="Coenzyme Q-binding protein COQ10 START" evidence="2">
    <location>
        <begin position="141"/>
        <end position="245"/>
    </location>
</feature>
<dbReference type="InterPro" id="IPR005031">
    <property type="entry name" value="COQ10_START"/>
</dbReference>
<dbReference type="InterPro" id="IPR023393">
    <property type="entry name" value="START-like_dom_sf"/>
</dbReference>
<feature type="chain" id="PRO_5044815989" description="Coenzyme Q-binding protein COQ10 START domain-containing protein" evidence="1">
    <location>
        <begin position="21"/>
        <end position="293"/>
    </location>
</feature>